<dbReference type="Gene3D" id="1.50.40.10">
    <property type="entry name" value="Mitochondrial carrier domain"/>
    <property type="match status" value="1"/>
</dbReference>
<feature type="repeat" description="Solcar" evidence="8">
    <location>
        <begin position="12"/>
        <end position="92"/>
    </location>
</feature>
<keyword evidence="6" id="KW-1133">Transmembrane helix</keyword>
<evidence type="ECO:0000256" key="3">
    <source>
        <dbReference type="ARBA" id="ARBA00022448"/>
    </source>
</evidence>
<keyword evidence="11" id="KW-1185">Reference proteome</keyword>
<evidence type="ECO:0000256" key="6">
    <source>
        <dbReference type="ARBA" id="ARBA00022989"/>
    </source>
</evidence>
<evidence type="ECO:0000256" key="9">
    <source>
        <dbReference type="RuleBase" id="RU000488"/>
    </source>
</evidence>
<keyword evidence="7 8" id="KW-0472">Membrane</keyword>
<keyword evidence="3 9" id="KW-0813">Transport</keyword>
<dbReference type="InterPro" id="IPR023395">
    <property type="entry name" value="MCP_dom_sf"/>
</dbReference>
<keyword evidence="5" id="KW-0677">Repeat</keyword>
<accession>A0A4C1VTD2</accession>
<dbReference type="AlphaFoldDB" id="A0A4C1VTD2"/>
<evidence type="ECO:0000256" key="1">
    <source>
        <dbReference type="ARBA" id="ARBA00004141"/>
    </source>
</evidence>
<evidence type="ECO:0000256" key="2">
    <source>
        <dbReference type="ARBA" id="ARBA00006375"/>
    </source>
</evidence>
<evidence type="ECO:0000313" key="10">
    <source>
        <dbReference type="EMBL" id="GBP41963.1"/>
    </source>
</evidence>
<dbReference type="Pfam" id="PF00153">
    <property type="entry name" value="Mito_carr"/>
    <property type="match status" value="3"/>
</dbReference>
<reference evidence="10 11" key="1">
    <citation type="journal article" date="2019" name="Commun. Biol.">
        <title>The bagworm genome reveals a unique fibroin gene that provides high tensile strength.</title>
        <authorList>
            <person name="Kono N."/>
            <person name="Nakamura H."/>
            <person name="Ohtoshi R."/>
            <person name="Tomita M."/>
            <person name="Numata K."/>
            <person name="Arakawa K."/>
        </authorList>
    </citation>
    <scope>NUCLEOTIDE SEQUENCE [LARGE SCALE GENOMIC DNA]</scope>
</reference>
<proteinExistence type="inferred from homology"/>
<evidence type="ECO:0000256" key="8">
    <source>
        <dbReference type="PROSITE-ProRule" id="PRU00282"/>
    </source>
</evidence>
<feature type="repeat" description="Solcar" evidence="8">
    <location>
        <begin position="200"/>
        <end position="283"/>
    </location>
</feature>
<dbReference type="PROSITE" id="PS51257">
    <property type="entry name" value="PROKAR_LIPOPROTEIN"/>
    <property type="match status" value="1"/>
</dbReference>
<name>A0A4C1VTD2_EUMVA</name>
<sequence length="299" mass="32611">MVGTSKKEIRLSRWYFGGLASAGAACVTHPLDLLKVQMQTQRGKNASLIKLTANVLKEQGIMGLYNGISASLLRQLTYSMVRFAIYEQVKQVVQKDGSSLTFVTSAAIAGVAGLAGGWVGTPADMVNVRMQNDIRLPPEQRRNYKNAIHGLWRVYRIEGVTRLWSGASMACARAVFMNIGQLSFYDLIKGFLLSTPYFNDNVITHVSSSLAAGGIATTLTQPVDVLKTRAMNSKAGEFKGVFHLFLHTAKEGPLAFYKGYIPAFVPAEYHGVVAGAHPPTGHLQPAVWRLMYDNVSSTP</sequence>
<comment type="subcellular location">
    <subcellularLocation>
        <location evidence="1">Membrane</location>
        <topology evidence="1">Multi-pass membrane protein</topology>
    </subcellularLocation>
</comment>
<dbReference type="EMBL" id="BGZK01000409">
    <property type="protein sequence ID" value="GBP41963.1"/>
    <property type="molecule type" value="Genomic_DNA"/>
</dbReference>
<organism evidence="10 11">
    <name type="scientific">Eumeta variegata</name>
    <name type="common">Bagworm moth</name>
    <name type="synonym">Eumeta japonica</name>
    <dbReference type="NCBI Taxonomy" id="151549"/>
    <lineage>
        <taxon>Eukaryota</taxon>
        <taxon>Metazoa</taxon>
        <taxon>Ecdysozoa</taxon>
        <taxon>Arthropoda</taxon>
        <taxon>Hexapoda</taxon>
        <taxon>Insecta</taxon>
        <taxon>Pterygota</taxon>
        <taxon>Neoptera</taxon>
        <taxon>Endopterygota</taxon>
        <taxon>Lepidoptera</taxon>
        <taxon>Glossata</taxon>
        <taxon>Ditrysia</taxon>
        <taxon>Tineoidea</taxon>
        <taxon>Psychidae</taxon>
        <taxon>Oiketicinae</taxon>
        <taxon>Eumeta</taxon>
    </lineage>
</organism>
<dbReference type="InterPro" id="IPR050391">
    <property type="entry name" value="Mito_Metabolite_Transporter"/>
</dbReference>
<dbReference type="InterPro" id="IPR018108">
    <property type="entry name" value="MCP_transmembrane"/>
</dbReference>
<dbReference type="STRING" id="151549.A0A4C1VTD2"/>
<dbReference type="GO" id="GO:0016020">
    <property type="term" value="C:membrane"/>
    <property type="evidence" value="ECO:0007669"/>
    <property type="project" value="UniProtKB-SubCell"/>
</dbReference>
<dbReference type="OrthoDB" id="448427at2759"/>
<protein>
    <submittedName>
        <fullName evidence="10">Mitochondrial dicarboxylate carrier</fullName>
    </submittedName>
</protein>
<evidence type="ECO:0000256" key="4">
    <source>
        <dbReference type="ARBA" id="ARBA00022692"/>
    </source>
</evidence>
<dbReference type="PANTHER" id="PTHR45618">
    <property type="entry name" value="MITOCHONDRIAL DICARBOXYLATE CARRIER-RELATED"/>
    <property type="match status" value="1"/>
</dbReference>
<dbReference type="PROSITE" id="PS50920">
    <property type="entry name" value="SOLCAR"/>
    <property type="match status" value="3"/>
</dbReference>
<comment type="similarity">
    <text evidence="2 9">Belongs to the mitochondrial carrier (TC 2.A.29) family.</text>
</comment>
<gene>
    <name evidence="10" type="primary">SLC25A10</name>
    <name evidence="10" type="ORF">EVAR_33767_1</name>
</gene>
<evidence type="ECO:0000313" key="11">
    <source>
        <dbReference type="Proteomes" id="UP000299102"/>
    </source>
</evidence>
<dbReference type="SUPFAM" id="SSF103506">
    <property type="entry name" value="Mitochondrial carrier"/>
    <property type="match status" value="1"/>
</dbReference>
<evidence type="ECO:0000256" key="5">
    <source>
        <dbReference type="ARBA" id="ARBA00022737"/>
    </source>
</evidence>
<comment type="caution">
    <text evidence="10">The sequence shown here is derived from an EMBL/GenBank/DDBJ whole genome shotgun (WGS) entry which is preliminary data.</text>
</comment>
<dbReference type="Proteomes" id="UP000299102">
    <property type="component" value="Unassembled WGS sequence"/>
</dbReference>
<keyword evidence="4 8" id="KW-0812">Transmembrane</keyword>
<evidence type="ECO:0000256" key="7">
    <source>
        <dbReference type="ARBA" id="ARBA00023136"/>
    </source>
</evidence>
<feature type="repeat" description="Solcar" evidence="8">
    <location>
        <begin position="100"/>
        <end position="191"/>
    </location>
</feature>